<organism evidence="2 3">
    <name type="scientific">Pseudaquabacterium rugosum</name>
    <dbReference type="NCBI Taxonomy" id="2984194"/>
    <lineage>
        <taxon>Bacteria</taxon>
        <taxon>Pseudomonadati</taxon>
        <taxon>Pseudomonadota</taxon>
        <taxon>Betaproteobacteria</taxon>
        <taxon>Burkholderiales</taxon>
        <taxon>Sphaerotilaceae</taxon>
        <taxon>Pseudaquabacterium</taxon>
    </lineage>
</organism>
<accession>A0ABU9BKH6</accession>
<dbReference type="PROSITE" id="PS51471">
    <property type="entry name" value="FE2OG_OXY"/>
    <property type="match status" value="1"/>
</dbReference>
<proteinExistence type="predicted"/>
<dbReference type="EC" id="1.14.11.-" evidence="2"/>
<dbReference type="RefSeq" id="WP_341376950.1">
    <property type="nucleotide sequence ID" value="NZ_JBBUTF010000044.1"/>
</dbReference>
<name>A0ABU9BKH6_9BURK</name>
<dbReference type="InterPro" id="IPR044862">
    <property type="entry name" value="Pro_4_hyd_alph_FE2OG_OXY"/>
</dbReference>
<sequence length="795" mass="87290">MPTVLEILAHAPASVPVTHPAPEAARFFAQGELPLDALVVEVDGFGPLAQPLPAERAQALQALSAPARFGRREQTLLDTRVRHTGEIDADRLALQWPTGGFARLQQEVARALGVEQLDAALHNLLIYGAGQFFKPHQDTERHPRMVATLVLVWPSAHLGGDLRVTLGSDEGLLASQHLQAPTLRWFAFYADCRHEVLPVSEGWRVVLTFDLMVPAQTASPRFPPAWLADLQAALQLEVDAQPEARAWVLLLDHEYTEHGLRWPLLKGDDRWRVAALRTAAQALGLQQHLALAELHETWNAQPVFRSRVSRSGRTYDEITDEVSPQDLIDAEMTLDFWVDTQDRVSRKGHLTIDPQQVLSFVATGEDHRTAEEYEGYMGNYGDTLDYWYRRAALVIRSPLAEARDAFTLDFDAALAEARRLAADPAQAAALTARVKAADRALQDRIQQQGRALLEACMDLAVGMDDVEAAVALLLHFDPTSFLPEDAATLARLARSGHGSQGLLRLLQAWYAPDGRPWYRAGPWRAGASPFTPPSLWPADLAAFVTAAQAAAWPAECLTAFFRVGLVLLARFHRSAQDITPAQRQALQPALIAQVADWARVLVAVPTQALLPASATAPDVPHPLHGLIDAVLCCPLLYPLADLVGVVQACGPVARTWPPTDSLAAQVQAALRAELDEPPRAADDHRLRRVAWTCRCKDCAQVIAWAEEASAQPLVLSMAEQWRVHVQQRCEAAGAGLSFQTVKQGLPYKLVLAKPRDLHLREQLRRTQCSRDHAMLARAAASPWTPATMRTGSSSA</sequence>
<evidence type="ECO:0000259" key="1">
    <source>
        <dbReference type="PROSITE" id="PS51471"/>
    </source>
</evidence>
<dbReference type="InterPro" id="IPR005123">
    <property type="entry name" value="Oxoglu/Fe-dep_dioxygenase_dom"/>
</dbReference>
<evidence type="ECO:0000313" key="2">
    <source>
        <dbReference type="EMBL" id="MEK8029165.1"/>
    </source>
</evidence>
<evidence type="ECO:0000313" key="3">
    <source>
        <dbReference type="Proteomes" id="UP001368500"/>
    </source>
</evidence>
<reference evidence="2 3" key="1">
    <citation type="submission" date="2024-04" db="EMBL/GenBank/DDBJ databases">
        <title>Novel species of the genus Ideonella isolated from streams.</title>
        <authorList>
            <person name="Lu H."/>
        </authorList>
    </citation>
    <scope>NUCLEOTIDE SEQUENCE [LARGE SCALE GENOMIC DNA]</scope>
    <source>
        <strain evidence="2 3">BYS139W</strain>
    </source>
</reference>
<keyword evidence="3" id="KW-1185">Reference proteome</keyword>
<keyword evidence="2" id="KW-0560">Oxidoreductase</keyword>
<comment type="caution">
    <text evidence="2">The sequence shown here is derived from an EMBL/GenBank/DDBJ whole genome shotgun (WGS) entry which is preliminary data.</text>
</comment>
<dbReference type="GO" id="GO:0016491">
    <property type="term" value="F:oxidoreductase activity"/>
    <property type="evidence" value="ECO:0007669"/>
    <property type="project" value="UniProtKB-KW"/>
</dbReference>
<protein>
    <submittedName>
        <fullName evidence="2">2OG-Fe(II) oxygenase</fullName>
        <ecNumber evidence="2">1.14.11.-</ecNumber>
    </submittedName>
</protein>
<feature type="domain" description="Fe2OG dioxygenase" evidence="1">
    <location>
        <begin position="116"/>
        <end position="213"/>
    </location>
</feature>
<dbReference type="PANTHER" id="PTHR33099:SF7">
    <property type="entry name" value="MYND-TYPE DOMAIN-CONTAINING PROTEIN"/>
    <property type="match status" value="1"/>
</dbReference>
<dbReference type="Pfam" id="PF13640">
    <property type="entry name" value="2OG-FeII_Oxy_3"/>
    <property type="match status" value="1"/>
</dbReference>
<gene>
    <name evidence="2" type="ORF">AACH11_24680</name>
</gene>
<dbReference type="Gene3D" id="2.60.120.620">
    <property type="entry name" value="q2cbj1_9rhob like domain"/>
    <property type="match status" value="1"/>
</dbReference>
<dbReference type="PANTHER" id="PTHR33099">
    <property type="entry name" value="FE2OG DIOXYGENASE DOMAIN-CONTAINING PROTEIN"/>
    <property type="match status" value="1"/>
</dbReference>
<dbReference type="Proteomes" id="UP001368500">
    <property type="component" value="Unassembled WGS sequence"/>
</dbReference>
<dbReference type="EMBL" id="JBBUTF010000044">
    <property type="protein sequence ID" value="MEK8029165.1"/>
    <property type="molecule type" value="Genomic_DNA"/>
</dbReference>